<evidence type="ECO:0000259" key="3">
    <source>
        <dbReference type="Pfam" id="PF04235"/>
    </source>
</evidence>
<sequence>ARGLMLALIAVANVCWYLWRSSESAGGTPHIPADGPLDSIAQAVMTVAVDHRAMPLFAFLFGYGMVQFYRSRIDRGLAPDAVRVMMRRRHWAMLLLGALHAALLFYGDILGVYALSALVLVWWFFGRRSRTLRIWVIVLAAVMTLFALFSLLSGLVLTYFAPAEVTAEMAATDMGTGFARPLAYDTPYLVSVLYRLGLWAVSVPFAALMGAPLPILLGWLAARRRILDEPWRHVRLLRRTAVIGIAIGWLGGVPEALAILGLYELPAAAPWMLTGLTSLTGIACGIGYAALFGLLALRLEGRAAVDEAHRPDPSADRDLSPAERANGVPREERAPDRSRDLGVLERTLAAVGQRSLTFYLFQSLLLAPLMAAWGLGLGGTLSTAPALAIAFAAWLVSLPIAAWMGARGIRGPAERLLRRMTYGRIYPAPTTR</sequence>
<feature type="domain" description="DUF418" evidence="3">
    <location>
        <begin position="221"/>
        <end position="302"/>
    </location>
</feature>
<feature type="domain" description="DUF418" evidence="3">
    <location>
        <begin position="344"/>
        <end position="423"/>
    </location>
</feature>
<feature type="compositionally biased region" description="Basic and acidic residues" evidence="1">
    <location>
        <begin position="308"/>
        <end position="321"/>
    </location>
</feature>
<organism evidence="4 5">
    <name type="scientific">Brachybacterium paraconglomeratum</name>
    <dbReference type="NCBI Taxonomy" id="173362"/>
    <lineage>
        <taxon>Bacteria</taxon>
        <taxon>Bacillati</taxon>
        <taxon>Actinomycetota</taxon>
        <taxon>Actinomycetes</taxon>
        <taxon>Micrococcales</taxon>
        <taxon>Dermabacteraceae</taxon>
        <taxon>Brachybacterium</taxon>
    </lineage>
</organism>
<dbReference type="InterPro" id="IPR052529">
    <property type="entry name" value="Bact_Transport_Assoc"/>
</dbReference>
<gene>
    <name evidence="4" type="ORF">K8W24_05900</name>
</gene>
<name>A0A921GQ94_9MICO</name>
<keyword evidence="2" id="KW-1133">Transmembrane helix</keyword>
<keyword evidence="2" id="KW-0812">Transmembrane</keyword>
<keyword evidence="2" id="KW-0472">Membrane</keyword>
<accession>A0A921GQ94</accession>
<feature type="region of interest" description="Disordered" evidence="1">
    <location>
        <begin position="308"/>
        <end position="337"/>
    </location>
</feature>
<evidence type="ECO:0000256" key="1">
    <source>
        <dbReference type="SAM" id="MobiDB-lite"/>
    </source>
</evidence>
<dbReference type="Proteomes" id="UP000775129">
    <property type="component" value="Unassembled WGS sequence"/>
</dbReference>
<reference evidence="4" key="1">
    <citation type="journal article" date="2021" name="PeerJ">
        <title>Extensive microbial diversity within the chicken gut microbiome revealed by metagenomics and culture.</title>
        <authorList>
            <person name="Gilroy R."/>
            <person name="Ravi A."/>
            <person name="Getino M."/>
            <person name="Pursley I."/>
            <person name="Horton D.L."/>
            <person name="Alikhan N.F."/>
            <person name="Baker D."/>
            <person name="Gharbi K."/>
            <person name="Hall N."/>
            <person name="Watson M."/>
            <person name="Adriaenssens E.M."/>
            <person name="Foster-Nyarko E."/>
            <person name="Jarju S."/>
            <person name="Secka A."/>
            <person name="Antonio M."/>
            <person name="Oren A."/>
            <person name="Chaudhuri R.R."/>
            <person name="La Ragione R."/>
            <person name="Hildebrand F."/>
            <person name="Pallen M.J."/>
        </authorList>
    </citation>
    <scope>NUCLEOTIDE SEQUENCE</scope>
    <source>
        <strain evidence="4">1647</strain>
    </source>
</reference>
<dbReference type="EMBL" id="DYWO01000171">
    <property type="protein sequence ID" value="HJF49318.1"/>
    <property type="molecule type" value="Genomic_DNA"/>
</dbReference>
<dbReference type="PANTHER" id="PTHR30590:SF2">
    <property type="entry name" value="INNER MEMBRANE PROTEIN"/>
    <property type="match status" value="1"/>
</dbReference>
<dbReference type="AlphaFoldDB" id="A0A921GQ94"/>
<evidence type="ECO:0000313" key="4">
    <source>
        <dbReference type="EMBL" id="HJF49318.1"/>
    </source>
</evidence>
<reference evidence="4" key="2">
    <citation type="submission" date="2021-09" db="EMBL/GenBank/DDBJ databases">
        <authorList>
            <person name="Gilroy R."/>
        </authorList>
    </citation>
    <scope>NUCLEOTIDE SEQUENCE</scope>
    <source>
        <strain evidence="4">1647</strain>
    </source>
</reference>
<comment type="caution">
    <text evidence="4">The sequence shown here is derived from an EMBL/GenBank/DDBJ whole genome shotgun (WGS) entry which is preliminary data.</text>
</comment>
<feature type="transmembrane region" description="Helical" evidence="2">
    <location>
        <begin position="112"/>
        <end position="127"/>
    </location>
</feature>
<evidence type="ECO:0000313" key="5">
    <source>
        <dbReference type="Proteomes" id="UP000775129"/>
    </source>
</evidence>
<feature type="transmembrane region" description="Helical" evidence="2">
    <location>
        <begin position="275"/>
        <end position="297"/>
    </location>
</feature>
<evidence type="ECO:0000256" key="2">
    <source>
        <dbReference type="SAM" id="Phobius"/>
    </source>
</evidence>
<feature type="transmembrane region" description="Helical" evidence="2">
    <location>
        <begin position="356"/>
        <end position="375"/>
    </location>
</feature>
<feature type="transmembrane region" description="Helical" evidence="2">
    <location>
        <begin position="134"/>
        <end position="160"/>
    </location>
</feature>
<feature type="transmembrane region" description="Helical" evidence="2">
    <location>
        <begin position="387"/>
        <end position="409"/>
    </location>
</feature>
<feature type="transmembrane region" description="Helical" evidence="2">
    <location>
        <begin position="241"/>
        <end position="263"/>
    </location>
</feature>
<protein>
    <submittedName>
        <fullName evidence="4">DUF418 domain-containing protein</fullName>
    </submittedName>
</protein>
<proteinExistence type="predicted"/>
<dbReference type="PANTHER" id="PTHR30590">
    <property type="entry name" value="INNER MEMBRANE PROTEIN"/>
    <property type="match status" value="1"/>
</dbReference>
<feature type="non-terminal residue" evidence="4">
    <location>
        <position position="1"/>
    </location>
</feature>
<dbReference type="InterPro" id="IPR007349">
    <property type="entry name" value="DUF418"/>
</dbReference>
<dbReference type="Pfam" id="PF04235">
    <property type="entry name" value="DUF418"/>
    <property type="match status" value="2"/>
</dbReference>
<feature type="transmembrane region" description="Helical" evidence="2">
    <location>
        <begin position="196"/>
        <end position="220"/>
    </location>
</feature>